<evidence type="ECO:0000256" key="4">
    <source>
        <dbReference type="ARBA" id="ARBA00022478"/>
    </source>
</evidence>
<dbReference type="PANTHER" id="PTHR15561:SF0">
    <property type="entry name" value="DNA-DIRECTED RNA POLYMERASE III SUBUNIT RPC9"/>
    <property type="match status" value="1"/>
</dbReference>
<dbReference type="InterPro" id="IPR006590">
    <property type="entry name" value="RNA_pol_Rpb4/RPC9_core"/>
</dbReference>
<organism evidence="11 12">
    <name type="scientific">Nesidiocoris tenuis</name>
    <dbReference type="NCBI Taxonomy" id="355587"/>
    <lineage>
        <taxon>Eukaryota</taxon>
        <taxon>Metazoa</taxon>
        <taxon>Ecdysozoa</taxon>
        <taxon>Arthropoda</taxon>
        <taxon>Hexapoda</taxon>
        <taxon>Insecta</taxon>
        <taxon>Pterygota</taxon>
        <taxon>Neoptera</taxon>
        <taxon>Paraneoptera</taxon>
        <taxon>Hemiptera</taxon>
        <taxon>Heteroptera</taxon>
        <taxon>Panheteroptera</taxon>
        <taxon>Cimicomorpha</taxon>
        <taxon>Miridae</taxon>
        <taxon>Dicyphina</taxon>
        <taxon>Nesidiocoris</taxon>
    </lineage>
</organism>
<dbReference type="InterPro" id="IPR038324">
    <property type="entry name" value="Rpb4/RPC9_sf"/>
</dbReference>
<keyword evidence="4" id="KW-0240">DNA-directed RNA polymerase</keyword>
<evidence type="ECO:0000256" key="5">
    <source>
        <dbReference type="ARBA" id="ARBA00023163"/>
    </source>
</evidence>
<evidence type="ECO:0000313" key="12">
    <source>
        <dbReference type="Proteomes" id="UP001307889"/>
    </source>
</evidence>
<dbReference type="Pfam" id="PF03874">
    <property type="entry name" value="RNA_pol_Rpb4"/>
    <property type="match status" value="1"/>
</dbReference>
<dbReference type="EMBL" id="AP028913">
    <property type="protein sequence ID" value="BES94477.1"/>
    <property type="molecule type" value="Genomic_DNA"/>
</dbReference>
<evidence type="ECO:0000313" key="11">
    <source>
        <dbReference type="EMBL" id="BES94477.1"/>
    </source>
</evidence>
<protein>
    <recommendedName>
        <fullName evidence="3">DNA-directed RNA polymerase III subunit RPC9</fullName>
    </recommendedName>
</protein>
<comment type="function">
    <text evidence="7">Accessory protein for the calcitonin gene-related peptide (CGRP) receptor. It modulates CGRP responsiveness in a variety of tissues.</text>
</comment>
<dbReference type="SUPFAM" id="SSF47819">
    <property type="entry name" value="HRDC-like"/>
    <property type="match status" value="1"/>
</dbReference>
<evidence type="ECO:0000259" key="10">
    <source>
        <dbReference type="SMART" id="SM00657"/>
    </source>
</evidence>
<evidence type="ECO:0000256" key="2">
    <source>
        <dbReference type="ARBA" id="ARBA00006898"/>
    </source>
</evidence>
<evidence type="ECO:0000256" key="6">
    <source>
        <dbReference type="ARBA" id="ARBA00023242"/>
    </source>
</evidence>
<dbReference type="PANTHER" id="PTHR15561">
    <property type="entry name" value="CALCITONIN GENE-RELATED PEPTIDE-RECEPTOR COMPONENT PROTEIN"/>
    <property type="match status" value="1"/>
</dbReference>
<gene>
    <name evidence="11" type="ORF">NTJ_07286</name>
</gene>
<dbReference type="SMART" id="SM00657">
    <property type="entry name" value="RPOL4c"/>
    <property type="match status" value="1"/>
</dbReference>
<comment type="similarity">
    <text evidence="2">Belongs to the eukaryotic RPC9 RNA polymerase subunit family.</text>
</comment>
<sequence>MEIKKTESKALCNLEVLNILNEMKDKSSNNKLGGNQLATIVYEASQFLQNDTAGRTSEDVRNLLTALLNFNVGLTQNEKLMIINTPPKTALELSLLVHNYDERMSEEQVEQLITLINS</sequence>
<name>A0ABN7AVK0_9HEMI</name>
<comment type="function">
    <text evidence="9">DNA-dependent RNA polymerase catalyzes the transcription of DNA into RNA using the four ribonucleoside triphosphates as substrates. Specific peripheric component of RNA polymerase III (Pol III) which synthesizes small non-coding RNAs including 5S rRNA, snRNAs, tRNAs and miRNAs from at least 500 distinct genomic loci. With POLR3H/RPC8 forms a mobile stalk that protrudes from Pol III core and functions primarily in transcription initiation. Pol III plays a key role in sensing and limiting infection by intracellular bacteria and DNA viruses. Acts as nuclear and cytosolic DNA sensor involved in innate immune response. Can sense non-self dsDNA that serves as template for transcription into dsRNA. The non-self RNA polymerase III transcripts, such as Epstein-Barr virus-encoded RNAs (EBERs) induce type I interferon and NF-kappa-B through the RIG-I pathway.</text>
</comment>
<evidence type="ECO:0000256" key="3">
    <source>
        <dbReference type="ARBA" id="ARBA00016672"/>
    </source>
</evidence>
<evidence type="ECO:0000256" key="1">
    <source>
        <dbReference type="ARBA" id="ARBA00004123"/>
    </source>
</evidence>
<dbReference type="InterPro" id="IPR010997">
    <property type="entry name" value="HRDC-like_sf"/>
</dbReference>
<proteinExistence type="inferred from homology"/>
<dbReference type="Proteomes" id="UP001307889">
    <property type="component" value="Chromosome 5"/>
</dbReference>
<comment type="subcellular location">
    <subcellularLocation>
        <location evidence="1">Nucleus</location>
    </subcellularLocation>
</comment>
<comment type="subunit">
    <text evidence="8">Component of the RNA polymerase III complex consisting of 17 subunits: a ten-subunit horseshoe-shaped catalytic core composed of POLR3A/RPC1, POLR3B/RPC2, POLR1C/RPAC1, POLR1D/RPAC2, POLR3K/RPC10, POLR2E/RPABC1, POLR2F/RPABC2, POLR2H/RPABC3, POLR2K/RPABC4 and POLR2L/RPABC5; a mobile stalk composed of two subunits POLR3H/RPC8 and CRCP/RPC9, protruding from the core and functioning primarily in transcription initiation; and additional subunits homologous to general transcription factors of the RNA polymerase II machinery, POLR3C/RPC3-POLR3F/RPC6-POLR3G/RPC7 heterotrimer required for transcription initiation and POLR3D/RPC4-POLR3E/RPC5 heterodimer involved in both transcription initiation and termination.</text>
</comment>
<keyword evidence="6" id="KW-0539">Nucleus</keyword>
<evidence type="ECO:0000256" key="8">
    <source>
        <dbReference type="ARBA" id="ARBA00044007"/>
    </source>
</evidence>
<keyword evidence="12" id="KW-1185">Reference proteome</keyword>
<evidence type="ECO:0000256" key="7">
    <source>
        <dbReference type="ARBA" id="ARBA00043924"/>
    </source>
</evidence>
<dbReference type="Gene3D" id="1.20.1250.40">
    <property type="match status" value="1"/>
</dbReference>
<dbReference type="InterPro" id="IPR038846">
    <property type="entry name" value="RPC9"/>
</dbReference>
<reference evidence="11 12" key="1">
    <citation type="submission" date="2023-09" db="EMBL/GenBank/DDBJ databases">
        <title>Nesidiocoris tenuis whole genome shotgun sequence.</title>
        <authorList>
            <person name="Shibata T."/>
            <person name="Shimoda M."/>
            <person name="Kobayashi T."/>
            <person name="Uehara T."/>
        </authorList>
    </citation>
    <scope>NUCLEOTIDE SEQUENCE [LARGE SCALE GENOMIC DNA]</scope>
    <source>
        <strain evidence="11 12">Japan</strain>
    </source>
</reference>
<accession>A0ABN7AVK0</accession>
<keyword evidence="5" id="KW-0804">Transcription</keyword>
<feature type="domain" description="RNA polymerase Rpb4/RPC9 core" evidence="10">
    <location>
        <begin position="1"/>
        <end position="118"/>
    </location>
</feature>
<dbReference type="InterPro" id="IPR005574">
    <property type="entry name" value="Rpb4/RPC9"/>
</dbReference>
<evidence type="ECO:0000256" key="9">
    <source>
        <dbReference type="ARBA" id="ARBA00045808"/>
    </source>
</evidence>